<evidence type="ECO:0000313" key="4">
    <source>
        <dbReference type="Proteomes" id="UP001319080"/>
    </source>
</evidence>
<dbReference type="Pfam" id="PF18911">
    <property type="entry name" value="PKD_4"/>
    <property type="match status" value="1"/>
</dbReference>
<dbReference type="InterPro" id="IPR013783">
    <property type="entry name" value="Ig-like_fold"/>
</dbReference>
<dbReference type="PANTHER" id="PTHR13802">
    <property type="entry name" value="MUCIN 4-RELATED"/>
    <property type="match status" value="1"/>
</dbReference>
<dbReference type="Proteomes" id="UP001319080">
    <property type="component" value="Unassembled WGS sequence"/>
</dbReference>
<gene>
    <name evidence="3" type="ORF">KK062_11065</name>
</gene>
<keyword evidence="1" id="KW-1015">Disulfide bond</keyword>
<name>A0AAP2DZP3_9BACT</name>
<dbReference type="Gene3D" id="2.60.120.260">
    <property type="entry name" value="Galactose-binding domain-like"/>
    <property type="match status" value="1"/>
</dbReference>
<evidence type="ECO:0000256" key="1">
    <source>
        <dbReference type="ARBA" id="ARBA00023157"/>
    </source>
</evidence>
<dbReference type="Gene3D" id="2.60.40.10">
    <property type="entry name" value="Immunoglobulins"/>
    <property type="match status" value="1"/>
</dbReference>
<dbReference type="AlphaFoldDB" id="A0AAP2DZP3"/>
<proteinExistence type="predicted"/>
<accession>A0AAP2DZP3</accession>
<dbReference type="GO" id="GO:0007160">
    <property type="term" value="P:cell-matrix adhesion"/>
    <property type="evidence" value="ECO:0007669"/>
    <property type="project" value="InterPro"/>
</dbReference>
<dbReference type="InterPro" id="IPR003886">
    <property type="entry name" value="NIDO_dom"/>
</dbReference>
<sequence>MKRLEITLFLLLVVIVGASAQQSIKPGDPDYDRLKEEGKLPVGTQAPRAKNYPMLRDAREKSNVTDNQRQAPTAALVAAAPCTVEDPSNDPTFDVLAQGDDGSSIAVTLPFSFNFYGSNHTTLYVNINGNVTFDTPNGTYSSTGFPFHLDMIAPFWADVDTRGIGSGQVYYKVESNRLTVIWHRVGYYLQKVDKTNTFKLVLTDGNDTSIGIGNNVAFFYDDMQWTTGDASQGPGDGFGGIPATVGMENGQGADSCFFFQLGRFGKRGTEFVDHASASGVDYLDYKCFYYDVSTIETLAVDFNYNKLVCAIDFIPQIHNPQNCAIGFFMWDFGDGDAGFDMNMIHSYSAPGTYKVTFYMEYSCGNCDGAPITIEKQINIDAAEDALIDTVIRVNTHIKDDVLAASVNTFLDAWPLPQTLPGLSERHGFANGTEGVWRSEGTHVYDVPRKRTEQPDLATDGTFSLDHFSWANAEIEAIPHWIKASSVTSYSPFSYELENRDVLGVYSAALYDYGGHLPSANGVNMRHLEMAFTGFEFLDGKSSGNWIFGNQPLPQSYIYPTLLSYKNVAVVKASVQDFANVTHVDVTGRSFFLFGFRRTKTITGNEIICVRPHPSNPDWSLLVLREALFSGIWIGEIKVNNEIVPIVSPDIDNTYAHTGKSSLKITAAKVFKQDLLRLDSGKRYVVSAWVSVNNPHVTTPKLANDLGIEVIARDKQDVLLSTTPLVPSGTIIEGWQQVKGVFTCPDQNTYIELKFKPGSTGTAWYDDLRLHPDKGNMRSYVYDMVDYRLRAILDEENFASLFFYDQEGNLYLTQKETTDGIKTLSENVSFQVENHN</sequence>
<keyword evidence="4" id="KW-1185">Reference proteome</keyword>
<dbReference type="InterPro" id="IPR035986">
    <property type="entry name" value="PKD_dom_sf"/>
</dbReference>
<dbReference type="SUPFAM" id="SSF49299">
    <property type="entry name" value="PKD domain"/>
    <property type="match status" value="1"/>
</dbReference>
<dbReference type="Pfam" id="PF06119">
    <property type="entry name" value="NIDO"/>
    <property type="match status" value="2"/>
</dbReference>
<feature type="domain" description="PKD" evidence="2">
    <location>
        <begin position="328"/>
        <end position="357"/>
    </location>
</feature>
<organism evidence="3 4">
    <name type="scientific">Dawidia cretensis</name>
    <dbReference type="NCBI Taxonomy" id="2782350"/>
    <lineage>
        <taxon>Bacteria</taxon>
        <taxon>Pseudomonadati</taxon>
        <taxon>Bacteroidota</taxon>
        <taxon>Cytophagia</taxon>
        <taxon>Cytophagales</taxon>
        <taxon>Chryseotaleaceae</taxon>
        <taxon>Dawidia</taxon>
    </lineage>
</organism>
<dbReference type="PROSITE" id="PS50093">
    <property type="entry name" value="PKD"/>
    <property type="match status" value="1"/>
</dbReference>
<dbReference type="EMBL" id="JAHESE010000008">
    <property type="protein sequence ID" value="MBT1708769.1"/>
    <property type="molecule type" value="Genomic_DNA"/>
</dbReference>
<dbReference type="RefSeq" id="WP_254084362.1">
    <property type="nucleotide sequence ID" value="NZ_JAHESE010000008.1"/>
</dbReference>
<reference evidence="3 4" key="1">
    <citation type="submission" date="2021-05" db="EMBL/GenBank/DDBJ databases">
        <title>A Polyphasic approach of four new species of the genus Ohtaekwangia: Ohtaekwangia histidinii sp. nov., Ohtaekwangia cretensis sp. nov., Ohtaekwangia indiensis sp. nov., Ohtaekwangia reichenbachii sp. nov. from diverse environment.</title>
        <authorList>
            <person name="Octaviana S."/>
        </authorList>
    </citation>
    <scope>NUCLEOTIDE SEQUENCE [LARGE SCALE GENOMIC DNA]</scope>
    <source>
        <strain evidence="3 4">PWU5</strain>
    </source>
</reference>
<dbReference type="PANTHER" id="PTHR13802:SF52">
    <property type="entry name" value="MUCIN-4"/>
    <property type="match status" value="1"/>
</dbReference>
<evidence type="ECO:0000259" key="2">
    <source>
        <dbReference type="PROSITE" id="PS50093"/>
    </source>
</evidence>
<dbReference type="InterPro" id="IPR000601">
    <property type="entry name" value="PKD_dom"/>
</dbReference>
<comment type="caution">
    <text evidence="3">The sequence shown here is derived from an EMBL/GenBank/DDBJ whole genome shotgun (WGS) entry which is preliminary data.</text>
</comment>
<evidence type="ECO:0000313" key="3">
    <source>
        <dbReference type="EMBL" id="MBT1708769.1"/>
    </source>
</evidence>
<protein>
    <recommendedName>
        <fullName evidence="2">PKD domain-containing protein</fullName>
    </recommendedName>
</protein>
<dbReference type="InterPro" id="IPR051495">
    <property type="entry name" value="Epithelial_Barrier/Signaling"/>
</dbReference>
<dbReference type="CDD" id="cd00146">
    <property type="entry name" value="PKD"/>
    <property type="match status" value="1"/>
</dbReference>